<reference evidence="5" key="1">
    <citation type="journal article" date="2022" name="Int. J. Syst. Evol. Microbiol.">
        <title>A novel species of lactic acid bacteria, Ligilactobacillus pabuli sp. nov., isolated from alfalfa silage.</title>
        <authorList>
            <person name="Tohno M."/>
            <person name="Tanizawa Y."/>
            <person name="Sawada H."/>
            <person name="Sakamoto M."/>
            <person name="Ohkuma M."/>
            <person name="Kobayashi H."/>
        </authorList>
    </citation>
    <scope>NUCLEOTIDE SEQUENCE</scope>
    <source>
        <strain evidence="5">AF129</strain>
    </source>
</reference>
<dbReference type="Gene3D" id="4.10.80.30">
    <property type="entry name" value="DNA polymerase, domain 6"/>
    <property type="match status" value="1"/>
</dbReference>
<feature type="region of interest" description="Disordered" evidence="3">
    <location>
        <begin position="1"/>
        <end position="33"/>
    </location>
</feature>
<dbReference type="SMART" id="SM00047">
    <property type="entry name" value="LYZ2"/>
    <property type="match status" value="1"/>
</dbReference>
<gene>
    <name evidence="5" type="ORF">LPAF129_03110</name>
</gene>
<evidence type="ECO:0000313" key="5">
    <source>
        <dbReference type="EMBL" id="GKS80626.1"/>
    </source>
</evidence>
<evidence type="ECO:0000259" key="4">
    <source>
        <dbReference type="SMART" id="SM00047"/>
    </source>
</evidence>
<evidence type="ECO:0000256" key="3">
    <source>
        <dbReference type="SAM" id="MobiDB-lite"/>
    </source>
</evidence>
<accession>A0ABQ5JFK5</accession>
<dbReference type="Gene3D" id="1.10.530.10">
    <property type="match status" value="1"/>
</dbReference>
<organism evidence="5 6">
    <name type="scientific">Ligilactobacillus pabuli</name>
    <dbReference type="NCBI Taxonomy" id="2886039"/>
    <lineage>
        <taxon>Bacteria</taxon>
        <taxon>Bacillati</taxon>
        <taxon>Bacillota</taxon>
        <taxon>Bacilli</taxon>
        <taxon>Lactobacillales</taxon>
        <taxon>Lactobacillaceae</taxon>
        <taxon>Ligilactobacillus</taxon>
    </lineage>
</organism>
<evidence type="ECO:0000313" key="6">
    <source>
        <dbReference type="Proteomes" id="UP001055149"/>
    </source>
</evidence>
<comment type="similarity">
    <text evidence="1">Belongs to the glycosyl hydrolase 73 family.</text>
</comment>
<dbReference type="InterPro" id="IPR051056">
    <property type="entry name" value="Glycosyl_Hydrolase_73"/>
</dbReference>
<dbReference type="Proteomes" id="UP001055149">
    <property type="component" value="Unassembled WGS sequence"/>
</dbReference>
<dbReference type="PANTHER" id="PTHR33308">
    <property type="entry name" value="PEPTIDOGLYCAN HYDROLASE FLGJ"/>
    <property type="match status" value="1"/>
</dbReference>
<dbReference type="RefSeq" id="WP_244054339.1">
    <property type="nucleotide sequence ID" value="NZ_BQXH01000002.1"/>
</dbReference>
<evidence type="ECO:0000256" key="2">
    <source>
        <dbReference type="ARBA" id="ARBA00022801"/>
    </source>
</evidence>
<keyword evidence="2" id="KW-0378">Hydrolase</keyword>
<feature type="compositionally biased region" description="Basic residues" evidence="3">
    <location>
        <begin position="1"/>
        <end position="13"/>
    </location>
</feature>
<keyword evidence="6" id="KW-1185">Reference proteome</keyword>
<evidence type="ECO:0000256" key="1">
    <source>
        <dbReference type="ARBA" id="ARBA00010266"/>
    </source>
</evidence>
<name>A0ABQ5JFK5_9LACO</name>
<dbReference type="EMBL" id="BQXH01000002">
    <property type="protein sequence ID" value="GKS80626.1"/>
    <property type="molecule type" value="Genomic_DNA"/>
</dbReference>
<dbReference type="PANTHER" id="PTHR33308:SF10">
    <property type="entry name" value="EXO-GLUCOSAMINIDASE LYTG"/>
    <property type="match status" value="1"/>
</dbReference>
<dbReference type="Pfam" id="PF01832">
    <property type="entry name" value="Glucosaminidase"/>
    <property type="match status" value="1"/>
</dbReference>
<proteinExistence type="inferred from homology"/>
<feature type="domain" description="Mannosyl-glycoprotein endo-beta-N-acetylglucosamidase-like" evidence="4">
    <location>
        <begin position="69"/>
        <end position="226"/>
    </location>
</feature>
<dbReference type="InterPro" id="IPR002901">
    <property type="entry name" value="MGlyc_endo_b_GlcNAc-like_dom"/>
</dbReference>
<feature type="compositionally biased region" description="Basic residues" evidence="3">
    <location>
        <begin position="21"/>
        <end position="33"/>
    </location>
</feature>
<comment type="caution">
    <text evidence="5">The sequence shown here is derived from an EMBL/GenBank/DDBJ whole genome shotgun (WGS) entry which is preliminary data.</text>
</comment>
<sequence>MAQKKQTTRKTKSTTKTQSTARKRPAKRRTSKRRGVKLPDLILIVLLVTLISVQTIKWIDQRQEPARIERESPQQTKTDFIKQLVPSAQKQQRQYHVFASITLAQAALESNWGQSELSARYHNLFGIKSDQPNSPLLTTKEYVNGQWITVKARFASYASYDESIAAHTQLFVNGTGWDASHYQAVLAAANYQQAAQALQAKGYATDPGYAQKLIDLIQEYHLDQYD</sequence>
<protein>
    <submittedName>
        <fullName evidence="5">Muramidase</fullName>
    </submittedName>
</protein>